<dbReference type="Gene3D" id="3.20.20.140">
    <property type="entry name" value="Metal-dependent hydrolases"/>
    <property type="match status" value="1"/>
</dbReference>
<dbReference type="RefSeq" id="WP_076608295.1">
    <property type="nucleotide sequence ID" value="NZ_FTNR01000003.1"/>
</dbReference>
<evidence type="ECO:0000256" key="5">
    <source>
        <dbReference type="ARBA" id="ARBA00022801"/>
    </source>
</evidence>
<dbReference type="EC" id="3.1.26.5" evidence="6"/>
<dbReference type="Proteomes" id="UP000185936">
    <property type="component" value="Unassembled WGS sequence"/>
</dbReference>
<protein>
    <recommendedName>
        <fullName evidence="6">Ribonuclease P protein component 3</fullName>
        <shortName evidence="6">RNase P component 3</shortName>
        <ecNumber evidence="6">3.1.26.5</ecNumber>
    </recommendedName>
    <alternativeName>
        <fullName evidence="6">Rpp30</fullName>
    </alternativeName>
</protein>
<proteinExistence type="inferred from homology"/>
<evidence type="ECO:0000256" key="3">
    <source>
        <dbReference type="ARBA" id="ARBA00022722"/>
    </source>
</evidence>
<dbReference type="GO" id="GO:0005737">
    <property type="term" value="C:cytoplasm"/>
    <property type="evidence" value="ECO:0007669"/>
    <property type="project" value="UniProtKB-SubCell"/>
</dbReference>
<comment type="catalytic activity">
    <reaction evidence="6">
        <text>Endonucleolytic cleavage of RNA, removing 5'-extranucleotides from tRNA precursor.</text>
        <dbReference type="EC" id="3.1.26.5"/>
    </reaction>
</comment>
<dbReference type="SUPFAM" id="SSF89550">
    <property type="entry name" value="PHP domain-like"/>
    <property type="match status" value="1"/>
</dbReference>
<dbReference type="GO" id="GO:0030677">
    <property type="term" value="C:ribonuclease P complex"/>
    <property type="evidence" value="ECO:0007669"/>
    <property type="project" value="UniProtKB-UniRule"/>
</dbReference>
<keyword evidence="5 6" id="KW-0378">Hydrolase</keyword>
<keyword evidence="4 6" id="KW-0255">Endonuclease</keyword>
<keyword evidence="3 6" id="KW-0540">Nuclease</keyword>
<accession>A0A1N7E3F6</accession>
<evidence type="ECO:0000256" key="4">
    <source>
        <dbReference type="ARBA" id="ARBA00022759"/>
    </source>
</evidence>
<comment type="subunit">
    <text evidence="6">Consists of a catalytic RNA component and at least 4-5 protein subunits.</text>
</comment>
<evidence type="ECO:0000256" key="6">
    <source>
        <dbReference type="HAMAP-Rule" id="MF_00756"/>
    </source>
</evidence>
<dbReference type="GO" id="GO:0004526">
    <property type="term" value="F:ribonuclease P activity"/>
    <property type="evidence" value="ECO:0007669"/>
    <property type="project" value="UniProtKB-UniRule"/>
</dbReference>
<keyword evidence="8" id="KW-1185">Reference proteome</keyword>
<dbReference type="GO" id="GO:0001682">
    <property type="term" value="P:tRNA 5'-leader removal"/>
    <property type="evidence" value="ECO:0007669"/>
    <property type="project" value="UniProtKB-UniRule"/>
</dbReference>
<dbReference type="HAMAP" id="MF_00756">
    <property type="entry name" value="RNase_P_3"/>
    <property type="match status" value="1"/>
</dbReference>
<dbReference type="Pfam" id="PF01876">
    <property type="entry name" value="RNase_P_p30"/>
    <property type="match status" value="1"/>
</dbReference>
<evidence type="ECO:0000256" key="1">
    <source>
        <dbReference type="ARBA" id="ARBA00022490"/>
    </source>
</evidence>
<keyword evidence="1 6" id="KW-0963">Cytoplasm</keyword>
<dbReference type="EMBL" id="FTNR01000003">
    <property type="protein sequence ID" value="SIR82613.1"/>
    <property type="molecule type" value="Genomic_DNA"/>
</dbReference>
<reference evidence="8" key="1">
    <citation type="submission" date="2017-01" db="EMBL/GenBank/DDBJ databases">
        <authorList>
            <person name="Varghese N."/>
            <person name="Submissions S."/>
        </authorList>
    </citation>
    <scope>NUCLEOTIDE SEQUENCE [LARGE SCALE GENOMIC DNA]</scope>
    <source>
        <strain evidence="8">type strain: HArc-</strain>
    </source>
</reference>
<comment type="similarity">
    <text evidence="6">Belongs to the eukaryotic/archaeal RNase P protein component 3 family.</text>
</comment>
<evidence type="ECO:0000313" key="8">
    <source>
        <dbReference type="Proteomes" id="UP000185936"/>
    </source>
</evidence>
<keyword evidence="2 6" id="KW-0819">tRNA processing</keyword>
<dbReference type="InterPro" id="IPR023539">
    <property type="entry name" value="RNase_P_comp-3_arc"/>
</dbReference>
<name>A0A1N7E3F6_9EURY</name>
<dbReference type="OrthoDB" id="85765at2157"/>
<evidence type="ECO:0000256" key="2">
    <source>
        <dbReference type="ARBA" id="ARBA00022694"/>
    </source>
</evidence>
<dbReference type="STRING" id="308853.SAMN05421752_103175"/>
<organism evidence="7 8">
    <name type="scientific">Natronorubrum thiooxidans</name>
    <dbReference type="NCBI Taxonomy" id="308853"/>
    <lineage>
        <taxon>Archaea</taxon>
        <taxon>Methanobacteriati</taxon>
        <taxon>Methanobacteriota</taxon>
        <taxon>Stenosarchaea group</taxon>
        <taxon>Halobacteria</taxon>
        <taxon>Halobacteriales</taxon>
        <taxon>Natrialbaceae</taxon>
        <taxon>Natronorubrum</taxon>
    </lineage>
</organism>
<dbReference type="InterPro" id="IPR002738">
    <property type="entry name" value="RNase_P_p30"/>
</dbReference>
<sequence length="234" mass="25984">MYEAVHAHPDGQSTVARFAKTAADYGFEGVVVRNHADSRAEYDADRISEAYGIDVVSGLEIRATNPQEAGGSVGNYRSSKTILALHGGTNALNRFAVENEKLDVLTHPMADRGDVNHVLVKAAVENGVRLEFNLSGVLRKSGGQRVRVIQSLRKLKEIVDYYDAPYVVSADPTSHLELRGPRELQAVGEQLGFSSEFITEGLTEWQRLAERNRRIQSESFIEPGVERGRYEEQR</sequence>
<comment type="subcellular location">
    <subcellularLocation>
        <location evidence="6">Cytoplasm</location>
    </subcellularLocation>
</comment>
<comment type="function">
    <text evidence="6">Part of ribonuclease P, a protein complex that generates mature tRNA molecules by cleaving their 5'-ends.</text>
</comment>
<dbReference type="InterPro" id="IPR016195">
    <property type="entry name" value="Pol/histidinol_Pase-like"/>
</dbReference>
<evidence type="ECO:0000313" key="7">
    <source>
        <dbReference type="EMBL" id="SIR82613.1"/>
    </source>
</evidence>
<dbReference type="AlphaFoldDB" id="A0A1N7E3F6"/>
<gene>
    <name evidence="6" type="primary">rnp3</name>
    <name evidence="7" type="ORF">SAMN05421752_103175</name>
</gene>